<dbReference type="OrthoDB" id="295069at2157"/>
<dbReference type="InterPro" id="IPR055553">
    <property type="entry name" value="DUF7129"/>
</dbReference>
<dbReference type="Pfam" id="PF23455">
    <property type="entry name" value="DUF7129"/>
    <property type="match status" value="1"/>
</dbReference>
<dbReference type="Proteomes" id="UP000283805">
    <property type="component" value="Unassembled WGS sequence"/>
</dbReference>
<comment type="caution">
    <text evidence="3">The sequence shown here is derived from an EMBL/GenBank/DDBJ whole genome shotgun (WGS) entry which is preliminary data.</text>
</comment>
<keyword evidence="4" id="KW-1185">Reference proteome</keyword>
<reference evidence="3 4" key="1">
    <citation type="submission" date="2018-09" db="EMBL/GenBank/DDBJ databases">
        <title>Genomic Encyclopedia of Archaeal and Bacterial Type Strains, Phase II (KMG-II): from individual species to whole genera.</title>
        <authorList>
            <person name="Goeker M."/>
        </authorList>
    </citation>
    <scope>NUCLEOTIDE SEQUENCE [LARGE SCALE GENOMIC DNA]</scope>
    <source>
        <strain evidence="3 4">DSM 13151</strain>
    </source>
</reference>
<dbReference type="EMBL" id="RAPO01000001">
    <property type="protein sequence ID" value="RKD97361.1"/>
    <property type="molecule type" value="Genomic_DNA"/>
</dbReference>
<feature type="domain" description="DUF7129" evidence="2">
    <location>
        <begin position="39"/>
        <end position="67"/>
    </location>
</feature>
<proteinExistence type="predicted"/>
<gene>
    <name evidence="3" type="ORF">ATJ93_0347</name>
</gene>
<sequence length="75" mass="7835">MPLSRLLSELFTDSAPDHDSPSGPESAPGSRDESEPDSQPTTVLYECRNCGTNVDASATTCPACGGDDIVTYAID</sequence>
<name>A0A419WPD6_9EURY</name>
<accession>A0A419WPD6</accession>
<organism evidence="3 4">
    <name type="scientific">Halopiger aswanensis</name>
    <dbReference type="NCBI Taxonomy" id="148449"/>
    <lineage>
        <taxon>Archaea</taxon>
        <taxon>Methanobacteriati</taxon>
        <taxon>Methanobacteriota</taxon>
        <taxon>Stenosarchaea group</taxon>
        <taxon>Halobacteria</taxon>
        <taxon>Halobacteriales</taxon>
        <taxon>Natrialbaceae</taxon>
        <taxon>Halopiger</taxon>
    </lineage>
</organism>
<feature type="region of interest" description="Disordered" evidence="1">
    <location>
        <begin position="1"/>
        <end position="41"/>
    </location>
</feature>
<evidence type="ECO:0000313" key="3">
    <source>
        <dbReference type="EMBL" id="RKD97361.1"/>
    </source>
</evidence>
<protein>
    <recommendedName>
        <fullName evidence="2">DUF7129 domain-containing protein</fullName>
    </recommendedName>
</protein>
<dbReference type="RefSeq" id="WP_120242910.1">
    <property type="nucleotide sequence ID" value="NZ_RAPO01000001.1"/>
</dbReference>
<evidence type="ECO:0000256" key="1">
    <source>
        <dbReference type="SAM" id="MobiDB-lite"/>
    </source>
</evidence>
<evidence type="ECO:0000313" key="4">
    <source>
        <dbReference type="Proteomes" id="UP000283805"/>
    </source>
</evidence>
<dbReference type="AlphaFoldDB" id="A0A419WPD6"/>
<evidence type="ECO:0000259" key="2">
    <source>
        <dbReference type="Pfam" id="PF23455"/>
    </source>
</evidence>